<feature type="domain" description="DUF7907" evidence="2">
    <location>
        <begin position="50"/>
        <end position="181"/>
    </location>
</feature>
<feature type="signal peptide" evidence="1">
    <location>
        <begin position="1"/>
        <end position="19"/>
    </location>
</feature>
<feature type="chain" id="PRO_5014407922" description="DUF7907 domain-containing protein" evidence="1">
    <location>
        <begin position="20"/>
        <end position="187"/>
    </location>
</feature>
<name>A0A2J6RSR5_HYAVF</name>
<accession>A0A2J6RSR5</accession>
<evidence type="ECO:0000313" key="3">
    <source>
        <dbReference type="EMBL" id="PMD41554.1"/>
    </source>
</evidence>
<evidence type="ECO:0000256" key="1">
    <source>
        <dbReference type="SAM" id="SignalP"/>
    </source>
</evidence>
<gene>
    <name evidence="3" type="ORF">L207DRAFT_581980</name>
</gene>
<dbReference type="InterPro" id="IPR057229">
    <property type="entry name" value="DUF7907"/>
</dbReference>
<keyword evidence="1" id="KW-0732">Signal</keyword>
<evidence type="ECO:0000313" key="4">
    <source>
        <dbReference type="Proteomes" id="UP000235786"/>
    </source>
</evidence>
<dbReference type="Proteomes" id="UP000235786">
    <property type="component" value="Unassembled WGS sequence"/>
</dbReference>
<sequence>MVSFPVSAITLSLAALSSALPSSKRAPQSTTDFSDFTIGLVAEGYPHITLNAIPSGTLGTLDLVFERPSVYPGTPAYFNGTYLDFKLQDDPNPYAMYFKDVGDEYGFTVPVTAIYAPGQDNGRDGFSLASDGSIVAPMTAALQSFFACNSTLNGVDQFALKWGVFQSDGGAPDGCVAGKLVQDGPAY</sequence>
<organism evidence="3 4">
    <name type="scientific">Hyaloscypha variabilis (strain UAMH 11265 / GT02V1 / F)</name>
    <name type="common">Meliniomyces variabilis</name>
    <dbReference type="NCBI Taxonomy" id="1149755"/>
    <lineage>
        <taxon>Eukaryota</taxon>
        <taxon>Fungi</taxon>
        <taxon>Dikarya</taxon>
        <taxon>Ascomycota</taxon>
        <taxon>Pezizomycotina</taxon>
        <taxon>Leotiomycetes</taxon>
        <taxon>Helotiales</taxon>
        <taxon>Hyaloscyphaceae</taxon>
        <taxon>Hyaloscypha</taxon>
        <taxon>Hyaloscypha variabilis</taxon>
    </lineage>
</organism>
<dbReference type="Pfam" id="PF25484">
    <property type="entry name" value="DUF7907"/>
    <property type="match status" value="1"/>
</dbReference>
<evidence type="ECO:0000259" key="2">
    <source>
        <dbReference type="Pfam" id="PF25484"/>
    </source>
</evidence>
<keyword evidence="4" id="KW-1185">Reference proteome</keyword>
<dbReference type="OrthoDB" id="3633220at2759"/>
<proteinExistence type="predicted"/>
<dbReference type="EMBL" id="KZ613944">
    <property type="protein sequence ID" value="PMD41554.1"/>
    <property type="molecule type" value="Genomic_DNA"/>
</dbReference>
<protein>
    <recommendedName>
        <fullName evidence="2">DUF7907 domain-containing protein</fullName>
    </recommendedName>
</protein>
<dbReference type="AlphaFoldDB" id="A0A2J6RSR5"/>
<reference evidence="3 4" key="1">
    <citation type="submission" date="2016-04" db="EMBL/GenBank/DDBJ databases">
        <title>A degradative enzymes factory behind the ericoid mycorrhizal symbiosis.</title>
        <authorList>
            <consortium name="DOE Joint Genome Institute"/>
            <person name="Martino E."/>
            <person name="Morin E."/>
            <person name="Grelet G."/>
            <person name="Kuo A."/>
            <person name="Kohler A."/>
            <person name="Daghino S."/>
            <person name="Barry K."/>
            <person name="Choi C."/>
            <person name="Cichocki N."/>
            <person name="Clum A."/>
            <person name="Copeland A."/>
            <person name="Hainaut M."/>
            <person name="Haridas S."/>
            <person name="Labutti K."/>
            <person name="Lindquist E."/>
            <person name="Lipzen A."/>
            <person name="Khouja H.-R."/>
            <person name="Murat C."/>
            <person name="Ohm R."/>
            <person name="Olson A."/>
            <person name="Spatafora J."/>
            <person name="Veneault-Fourrey C."/>
            <person name="Henrissat B."/>
            <person name="Grigoriev I."/>
            <person name="Martin F."/>
            <person name="Perotto S."/>
        </authorList>
    </citation>
    <scope>NUCLEOTIDE SEQUENCE [LARGE SCALE GENOMIC DNA]</scope>
    <source>
        <strain evidence="3 4">F</strain>
    </source>
</reference>